<evidence type="ECO:0000256" key="5">
    <source>
        <dbReference type="ARBA" id="ARBA00023136"/>
    </source>
</evidence>
<reference evidence="10" key="1">
    <citation type="submission" date="2016-10" db="EMBL/GenBank/DDBJ databases">
        <authorList>
            <person name="Varghese N."/>
            <person name="Submissions S."/>
        </authorList>
    </citation>
    <scope>NUCLEOTIDE SEQUENCE [LARGE SCALE GENOMIC DNA]</scope>
    <source>
        <strain evidence="10">DSM 14807</strain>
    </source>
</reference>
<dbReference type="InterPro" id="IPR000620">
    <property type="entry name" value="EamA_dom"/>
</dbReference>
<proteinExistence type="inferred from homology"/>
<feature type="transmembrane region" description="Helical" evidence="7">
    <location>
        <begin position="257"/>
        <end position="278"/>
    </location>
</feature>
<feature type="transmembrane region" description="Helical" evidence="7">
    <location>
        <begin position="108"/>
        <end position="128"/>
    </location>
</feature>
<evidence type="ECO:0000313" key="9">
    <source>
        <dbReference type="EMBL" id="SFV32427.1"/>
    </source>
</evidence>
<dbReference type="PANTHER" id="PTHR32322:SF2">
    <property type="entry name" value="EAMA DOMAIN-CONTAINING PROTEIN"/>
    <property type="match status" value="1"/>
</dbReference>
<feature type="domain" description="EamA" evidence="8">
    <location>
        <begin position="48"/>
        <end position="180"/>
    </location>
</feature>
<dbReference type="Pfam" id="PF00892">
    <property type="entry name" value="EamA"/>
    <property type="match status" value="2"/>
</dbReference>
<comment type="similarity">
    <text evidence="2">Belongs to the EamA transporter family.</text>
</comment>
<keyword evidence="5 7" id="KW-0472">Membrane</keyword>
<feature type="transmembrane region" description="Helical" evidence="7">
    <location>
        <begin position="76"/>
        <end position="96"/>
    </location>
</feature>
<dbReference type="InterPro" id="IPR037185">
    <property type="entry name" value="EmrE-like"/>
</dbReference>
<evidence type="ECO:0000313" key="10">
    <source>
        <dbReference type="Proteomes" id="UP000199537"/>
    </source>
</evidence>
<feature type="transmembrane region" description="Helical" evidence="7">
    <location>
        <begin position="49"/>
        <end position="70"/>
    </location>
</feature>
<accession>A0A1I7NCM1</accession>
<evidence type="ECO:0000256" key="7">
    <source>
        <dbReference type="SAM" id="Phobius"/>
    </source>
</evidence>
<keyword evidence="10" id="KW-1185">Reference proteome</keyword>
<gene>
    <name evidence="9" type="ORF">SAMN05660895_1341</name>
</gene>
<comment type="subcellular location">
    <subcellularLocation>
        <location evidence="1">Membrane</location>
        <topology evidence="1">Multi-pass membrane protein</topology>
    </subcellularLocation>
</comment>
<feature type="transmembrane region" description="Helical" evidence="7">
    <location>
        <begin position="221"/>
        <end position="245"/>
    </location>
</feature>
<dbReference type="AlphaFoldDB" id="A0A1I7NCM1"/>
<dbReference type="Proteomes" id="UP000199537">
    <property type="component" value="Unassembled WGS sequence"/>
</dbReference>
<dbReference type="GO" id="GO:0016020">
    <property type="term" value="C:membrane"/>
    <property type="evidence" value="ECO:0007669"/>
    <property type="project" value="UniProtKB-SubCell"/>
</dbReference>
<organism evidence="9 10">
    <name type="scientific">Thermoflavifilum thermophilum</name>
    <dbReference type="NCBI Taxonomy" id="1393122"/>
    <lineage>
        <taxon>Bacteria</taxon>
        <taxon>Pseudomonadati</taxon>
        <taxon>Bacteroidota</taxon>
        <taxon>Chitinophagia</taxon>
        <taxon>Chitinophagales</taxon>
        <taxon>Chitinophagaceae</taxon>
        <taxon>Thermoflavifilum</taxon>
    </lineage>
</organism>
<feature type="transmembrane region" description="Helical" evidence="7">
    <location>
        <begin position="134"/>
        <end position="156"/>
    </location>
</feature>
<keyword evidence="3 7" id="KW-0812">Transmembrane</keyword>
<feature type="transmembrane region" description="Helical" evidence="7">
    <location>
        <begin position="290"/>
        <end position="307"/>
    </location>
</feature>
<sequence>MEPAGYRDPHTPKRLNETHTKATFATAELFHFMNFPASRRSRRYLTPSYLAVALVSFFWGTTYPAIRVGVAHMPGLMLASVRQTLAGTLLILFYLLKGQALPRPSEMGKLLIMGFLLLGISNGLLSWAEQYLPSGLAAIMAATCPLAIVWFSIWFMPGSRFTAGLYLGMVLGLCGIVIIFSPEIFHTPTHGFLLGAGLILCSVISWAGGTIYAARHPLSLPLLYATGWQMLLGGMTLMPICVFTGQSIPLSRIPSEAWWAIGYLIVFGSMIGYVAYVYAISTLPPAQVSIYAYINPLVAVAIGVWWLKEPLTLRTILGAGVTLCGVYLVQKSFKPASSKSASPPPKAEIPGVRTHPEL</sequence>
<evidence type="ECO:0000256" key="1">
    <source>
        <dbReference type="ARBA" id="ARBA00004141"/>
    </source>
</evidence>
<evidence type="ECO:0000256" key="2">
    <source>
        <dbReference type="ARBA" id="ARBA00007362"/>
    </source>
</evidence>
<feature type="transmembrane region" description="Helical" evidence="7">
    <location>
        <begin position="192"/>
        <end position="214"/>
    </location>
</feature>
<dbReference type="STRING" id="1393122.SAMN05660895_1341"/>
<evidence type="ECO:0000259" key="8">
    <source>
        <dbReference type="Pfam" id="PF00892"/>
    </source>
</evidence>
<dbReference type="SUPFAM" id="SSF103481">
    <property type="entry name" value="Multidrug resistance efflux transporter EmrE"/>
    <property type="match status" value="2"/>
</dbReference>
<dbReference type="Gene3D" id="1.10.3730.20">
    <property type="match status" value="1"/>
</dbReference>
<dbReference type="PANTHER" id="PTHR32322">
    <property type="entry name" value="INNER MEMBRANE TRANSPORTER"/>
    <property type="match status" value="1"/>
</dbReference>
<feature type="domain" description="EamA" evidence="8">
    <location>
        <begin position="194"/>
        <end position="329"/>
    </location>
</feature>
<dbReference type="InterPro" id="IPR050638">
    <property type="entry name" value="AA-Vitamin_Transporters"/>
</dbReference>
<name>A0A1I7NCM1_9BACT</name>
<evidence type="ECO:0000256" key="4">
    <source>
        <dbReference type="ARBA" id="ARBA00022989"/>
    </source>
</evidence>
<protein>
    <submittedName>
        <fullName evidence="9">Permease of the drug/metabolite transporter (DMT) superfamily</fullName>
    </submittedName>
</protein>
<evidence type="ECO:0000256" key="3">
    <source>
        <dbReference type="ARBA" id="ARBA00022692"/>
    </source>
</evidence>
<feature type="transmembrane region" description="Helical" evidence="7">
    <location>
        <begin position="163"/>
        <end position="180"/>
    </location>
</feature>
<feature type="region of interest" description="Disordered" evidence="6">
    <location>
        <begin position="335"/>
        <end position="358"/>
    </location>
</feature>
<keyword evidence="4 7" id="KW-1133">Transmembrane helix</keyword>
<dbReference type="EMBL" id="FPCJ01000001">
    <property type="protein sequence ID" value="SFV32427.1"/>
    <property type="molecule type" value="Genomic_DNA"/>
</dbReference>
<evidence type="ECO:0000256" key="6">
    <source>
        <dbReference type="SAM" id="MobiDB-lite"/>
    </source>
</evidence>